<gene>
    <name evidence="4" type="ORF">A2W52_03025</name>
</gene>
<dbReference type="PROSITE" id="PS51462">
    <property type="entry name" value="NUDIX"/>
    <property type="match status" value="1"/>
</dbReference>
<evidence type="ECO:0000256" key="2">
    <source>
        <dbReference type="ARBA" id="ARBA00022801"/>
    </source>
</evidence>
<dbReference type="GO" id="GO:0016787">
    <property type="term" value="F:hydrolase activity"/>
    <property type="evidence" value="ECO:0007669"/>
    <property type="project" value="UniProtKB-KW"/>
</dbReference>
<evidence type="ECO:0000259" key="3">
    <source>
        <dbReference type="PROSITE" id="PS51462"/>
    </source>
</evidence>
<evidence type="ECO:0000313" key="4">
    <source>
        <dbReference type="EMBL" id="OHA22775.1"/>
    </source>
</evidence>
<comment type="cofactor">
    <cofactor evidence="1">
        <name>Mg(2+)</name>
        <dbReference type="ChEBI" id="CHEBI:18420"/>
    </cofactor>
</comment>
<dbReference type="InterPro" id="IPR020084">
    <property type="entry name" value="NUDIX_hydrolase_CS"/>
</dbReference>
<dbReference type="AlphaFoldDB" id="A0A1G2MFT1"/>
<dbReference type="PROSITE" id="PS00893">
    <property type="entry name" value="NUDIX_BOX"/>
    <property type="match status" value="1"/>
</dbReference>
<dbReference type="PANTHER" id="PTHR43046:SF14">
    <property type="entry name" value="MUTT_NUDIX FAMILY PROTEIN"/>
    <property type="match status" value="1"/>
</dbReference>
<dbReference type="InterPro" id="IPR015797">
    <property type="entry name" value="NUDIX_hydrolase-like_dom_sf"/>
</dbReference>
<dbReference type="InterPro" id="IPR000086">
    <property type="entry name" value="NUDIX_hydrolase_dom"/>
</dbReference>
<accession>A0A1G2MFT1</accession>
<comment type="caution">
    <text evidence="4">The sequence shown here is derived from an EMBL/GenBank/DDBJ whole genome shotgun (WGS) entry which is preliminary data.</text>
</comment>
<keyword evidence="2" id="KW-0378">Hydrolase</keyword>
<name>A0A1G2MFT1_9BACT</name>
<dbReference type="PANTHER" id="PTHR43046">
    <property type="entry name" value="GDP-MANNOSE MANNOSYL HYDROLASE"/>
    <property type="match status" value="1"/>
</dbReference>
<protein>
    <recommendedName>
        <fullName evidence="3">Nudix hydrolase domain-containing protein</fullName>
    </recommendedName>
</protein>
<dbReference type="CDD" id="cd04688">
    <property type="entry name" value="NUDIX_Hydrolase"/>
    <property type="match status" value="1"/>
</dbReference>
<dbReference type="Pfam" id="PF00293">
    <property type="entry name" value="NUDIX"/>
    <property type="match status" value="1"/>
</dbReference>
<proteinExistence type="predicted"/>
<dbReference type="Proteomes" id="UP000176493">
    <property type="component" value="Unassembled WGS sequence"/>
</dbReference>
<evidence type="ECO:0000256" key="1">
    <source>
        <dbReference type="ARBA" id="ARBA00001946"/>
    </source>
</evidence>
<dbReference type="EMBL" id="MHRJ01000020">
    <property type="protein sequence ID" value="OHA22775.1"/>
    <property type="molecule type" value="Genomic_DNA"/>
</dbReference>
<dbReference type="SUPFAM" id="SSF55811">
    <property type="entry name" value="Nudix"/>
    <property type="match status" value="1"/>
</dbReference>
<organism evidence="4 5">
    <name type="scientific">Candidatus Taylorbacteria bacterium RIFCSPHIGHO2_02_49_25</name>
    <dbReference type="NCBI Taxonomy" id="1802305"/>
    <lineage>
        <taxon>Bacteria</taxon>
        <taxon>Candidatus Tayloriibacteriota</taxon>
    </lineage>
</organism>
<reference evidence="4 5" key="1">
    <citation type="journal article" date="2016" name="Nat. Commun.">
        <title>Thousands of microbial genomes shed light on interconnected biogeochemical processes in an aquifer system.</title>
        <authorList>
            <person name="Anantharaman K."/>
            <person name="Brown C.T."/>
            <person name="Hug L.A."/>
            <person name="Sharon I."/>
            <person name="Castelle C.J."/>
            <person name="Probst A.J."/>
            <person name="Thomas B.C."/>
            <person name="Singh A."/>
            <person name="Wilkins M.J."/>
            <person name="Karaoz U."/>
            <person name="Brodie E.L."/>
            <person name="Williams K.H."/>
            <person name="Hubbard S.S."/>
            <person name="Banfield J.F."/>
        </authorList>
    </citation>
    <scope>NUCLEOTIDE SEQUENCE [LARGE SCALE GENOMIC DNA]</scope>
</reference>
<dbReference type="Gene3D" id="3.90.79.10">
    <property type="entry name" value="Nucleoside Triphosphate Pyrophosphohydrolase"/>
    <property type="match status" value="1"/>
</dbReference>
<evidence type="ECO:0000313" key="5">
    <source>
        <dbReference type="Proteomes" id="UP000176493"/>
    </source>
</evidence>
<feature type="domain" description="Nudix hydrolase" evidence="3">
    <location>
        <begin position="1"/>
        <end position="137"/>
    </location>
</feature>
<sequence>MSAIVVKAMLIVRNGEKLLFSRGFDEVKNQGFLRPLGGHVEFGEKGEDTIRREMREELGCDTRNLRFSETLENIFTYRGKRNHEIILVYESELSDKSFYTKDTFVFWEGKRKTEAGWFSKTDAEKEKIPIYPPFKYF</sequence>